<dbReference type="Proteomes" id="UP000293045">
    <property type="component" value="Unassembled WGS sequence"/>
</dbReference>
<dbReference type="PANTHER" id="PTHR45735:SF2">
    <property type="entry name" value="CLEAVAGE STIMULATION FACTOR SUBUNIT 2"/>
    <property type="match status" value="1"/>
</dbReference>
<accession>A0A4Q9L7Z4</accession>
<dbReference type="SUPFAM" id="SSF54928">
    <property type="entry name" value="RNA-binding domain, RBD"/>
    <property type="match status" value="1"/>
</dbReference>
<dbReference type="InterPro" id="IPR025742">
    <property type="entry name" value="CSTF2_hinge"/>
</dbReference>
<dbReference type="InterPro" id="IPR012677">
    <property type="entry name" value="Nucleotide-bd_a/b_plait_sf"/>
</dbReference>
<dbReference type="EMBL" id="PITI01000944">
    <property type="protein sequence ID" value="TBU03319.1"/>
    <property type="molecule type" value="Genomic_DNA"/>
</dbReference>
<organism evidence="4 6">
    <name type="scientific">Hamiltosporidium magnivora</name>
    <dbReference type="NCBI Taxonomy" id="148818"/>
    <lineage>
        <taxon>Eukaryota</taxon>
        <taxon>Fungi</taxon>
        <taxon>Fungi incertae sedis</taxon>
        <taxon>Microsporidia</taxon>
        <taxon>Dubosqiidae</taxon>
        <taxon>Hamiltosporidium</taxon>
    </lineage>
</organism>
<evidence type="ECO:0000313" key="5">
    <source>
        <dbReference type="Proteomes" id="UP000291404"/>
    </source>
</evidence>
<dbReference type="Pfam" id="PF14327">
    <property type="entry name" value="CSTF2_hinge"/>
    <property type="match status" value="1"/>
</dbReference>
<dbReference type="VEuPathDB" id="MicrosporidiaDB:CWI39_0899p0010"/>
<dbReference type="PROSITE" id="PS50102">
    <property type="entry name" value="RRM"/>
    <property type="match status" value="1"/>
</dbReference>
<keyword evidence="1" id="KW-0694">RNA-binding</keyword>
<dbReference type="Gene3D" id="3.30.70.330">
    <property type="match status" value="1"/>
</dbReference>
<dbReference type="PANTHER" id="PTHR45735">
    <property type="entry name" value="CLEAVAGE STIMULATION FACTOR SUBUNIT 2"/>
    <property type="match status" value="1"/>
</dbReference>
<protein>
    <submittedName>
        <fullName evidence="4">Putative subunit 2 of cleavage stimulation factor</fullName>
    </submittedName>
</protein>
<name>A0A4Q9L7Z4_9MICR</name>
<dbReference type="AlphaFoldDB" id="A0A4Q9L7Z4"/>
<sequence length="214" mass="24240">MAKGCSVFVGNIEFDIPEQKIVEELSVIGKVVNFRLVYDRNTGKSKGYGFAEYESSLIAETAVQKLKISFNGRPVKINYADTDFPIKSKETTATETLDIENIVNVLDDLDKTNLKDVVIYLKRMAIDQPSNFKNLMATNPNLLIVLFEALVKLNIVDQSVISTLLKKSFDLDEQKSQIFERICQMSDEDLSLYSEDVKNKISKLRSLIIKKKSN</sequence>
<dbReference type="VEuPathDB" id="MicrosporidiaDB:CWI36_0944p0010"/>
<keyword evidence="5" id="KW-1185">Reference proteome</keyword>
<comment type="caution">
    <text evidence="4">The sequence shown here is derived from an EMBL/GenBank/DDBJ whole genome shotgun (WGS) entry which is preliminary data.</text>
</comment>
<gene>
    <name evidence="3" type="ORF">CWI36_0944p0010</name>
    <name evidence="4" type="ORF">CWI39_0899p0010</name>
</gene>
<feature type="domain" description="RRM" evidence="2">
    <location>
        <begin position="5"/>
        <end position="82"/>
    </location>
</feature>
<evidence type="ECO:0000259" key="2">
    <source>
        <dbReference type="PROSITE" id="PS50102"/>
    </source>
</evidence>
<dbReference type="Gene3D" id="1.25.40.630">
    <property type="match status" value="1"/>
</dbReference>
<dbReference type="STRING" id="148818.A0A4Q9L7Z4"/>
<dbReference type="SMART" id="SM00360">
    <property type="entry name" value="RRM"/>
    <property type="match status" value="1"/>
</dbReference>
<dbReference type="Proteomes" id="UP000291404">
    <property type="component" value="Unassembled WGS sequence"/>
</dbReference>
<dbReference type="Pfam" id="PF00076">
    <property type="entry name" value="RRM_1"/>
    <property type="match status" value="1"/>
</dbReference>
<evidence type="ECO:0000313" key="4">
    <source>
        <dbReference type="EMBL" id="TBU03823.1"/>
    </source>
</evidence>
<evidence type="ECO:0000313" key="6">
    <source>
        <dbReference type="Proteomes" id="UP000293045"/>
    </source>
</evidence>
<dbReference type="InterPro" id="IPR035979">
    <property type="entry name" value="RBD_domain_sf"/>
</dbReference>
<dbReference type="InterPro" id="IPR000504">
    <property type="entry name" value="RRM_dom"/>
</dbReference>
<evidence type="ECO:0000256" key="1">
    <source>
        <dbReference type="PROSITE-ProRule" id="PRU00176"/>
    </source>
</evidence>
<dbReference type="EMBL" id="PIXR01000899">
    <property type="protein sequence ID" value="TBU03823.1"/>
    <property type="molecule type" value="Genomic_DNA"/>
</dbReference>
<dbReference type="GO" id="GO:0005847">
    <property type="term" value="C:mRNA cleavage and polyadenylation specificity factor complex"/>
    <property type="evidence" value="ECO:0007669"/>
    <property type="project" value="TreeGrafter"/>
</dbReference>
<proteinExistence type="predicted"/>
<evidence type="ECO:0000313" key="3">
    <source>
        <dbReference type="EMBL" id="TBU03319.1"/>
    </source>
</evidence>
<dbReference type="GO" id="GO:0003729">
    <property type="term" value="F:mRNA binding"/>
    <property type="evidence" value="ECO:0007669"/>
    <property type="project" value="TreeGrafter"/>
</dbReference>
<reference evidence="5 6" key="1">
    <citation type="submission" date="2017-12" db="EMBL/GenBank/DDBJ databases">
        <authorList>
            <person name="Pombert J.-F."/>
            <person name="Haag K.L."/>
            <person name="Ebert D."/>
        </authorList>
    </citation>
    <scope>NUCLEOTIDE SEQUENCE [LARGE SCALE GENOMIC DNA]</scope>
    <source>
        <strain evidence="3">BE-OM-2</strain>
        <strain evidence="4">IL-BN-2</strain>
    </source>
</reference>